<protein>
    <submittedName>
        <fullName evidence="3">Putative acetyltransferase</fullName>
    </submittedName>
</protein>
<dbReference type="GO" id="GO:0008080">
    <property type="term" value="F:N-acetyltransferase activity"/>
    <property type="evidence" value="ECO:0007669"/>
    <property type="project" value="InterPro"/>
</dbReference>
<gene>
    <name evidence="3" type="ORF">SAMN04488589_1250</name>
</gene>
<evidence type="ECO:0000313" key="3">
    <source>
        <dbReference type="EMBL" id="SDF72610.1"/>
    </source>
</evidence>
<dbReference type="PANTHER" id="PTHR13947:SF37">
    <property type="entry name" value="LD18367P"/>
    <property type="match status" value="1"/>
</dbReference>
<dbReference type="EMBL" id="FNCA01000003">
    <property type="protein sequence ID" value="SDF72610.1"/>
    <property type="molecule type" value="Genomic_DNA"/>
</dbReference>
<dbReference type="CDD" id="cd04301">
    <property type="entry name" value="NAT_SF"/>
    <property type="match status" value="1"/>
</dbReference>
<dbReference type="InterPro" id="IPR000182">
    <property type="entry name" value="GNAT_dom"/>
</dbReference>
<dbReference type="Gene3D" id="3.40.630.30">
    <property type="match status" value="1"/>
</dbReference>
<dbReference type="Pfam" id="PF00583">
    <property type="entry name" value="Acetyltransf_1"/>
    <property type="match status" value="1"/>
</dbReference>
<keyword evidence="1 3" id="KW-0808">Transferase</keyword>
<dbReference type="Proteomes" id="UP000199259">
    <property type="component" value="Unassembled WGS sequence"/>
</dbReference>
<dbReference type="SUPFAM" id="SSF55729">
    <property type="entry name" value="Acyl-CoA N-acyltransferases (Nat)"/>
    <property type="match status" value="1"/>
</dbReference>
<proteinExistence type="predicted"/>
<keyword evidence="4" id="KW-1185">Reference proteome</keyword>
<evidence type="ECO:0000313" key="4">
    <source>
        <dbReference type="Proteomes" id="UP000199259"/>
    </source>
</evidence>
<reference evidence="3 4" key="1">
    <citation type="submission" date="2016-10" db="EMBL/GenBank/DDBJ databases">
        <authorList>
            <person name="Varghese N."/>
            <person name="Submissions S."/>
        </authorList>
    </citation>
    <scope>NUCLEOTIDE SEQUENCE [LARGE SCALE GENOMIC DNA]</scope>
    <source>
        <strain evidence="3 4">PL 12/M</strain>
    </source>
</reference>
<accession>A0A7Z7AW66</accession>
<evidence type="ECO:0000256" key="1">
    <source>
        <dbReference type="ARBA" id="ARBA00022679"/>
    </source>
</evidence>
<dbReference type="InterPro" id="IPR016181">
    <property type="entry name" value="Acyl_CoA_acyltransferase"/>
</dbReference>
<evidence type="ECO:0000259" key="2">
    <source>
        <dbReference type="PROSITE" id="PS51186"/>
    </source>
</evidence>
<organism evidence="3 4">
    <name type="scientific">Methanolobus vulcani</name>
    <dbReference type="NCBI Taxonomy" id="38026"/>
    <lineage>
        <taxon>Archaea</taxon>
        <taxon>Methanobacteriati</taxon>
        <taxon>Methanobacteriota</taxon>
        <taxon>Stenosarchaea group</taxon>
        <taxon>Methanomicrobia</taxon>
        <taxon>Methanosarcinales</taxon>
        <taxon>Methanosarcinaceae</taxon>
        <taxon>Methanolobus</taxon>
    </lineage>
</organism>
<sequence>MNIVPFSPVYSSAARSFVIDVLCGEGFDYDPLKDSDLDDIQGNYPDRGGAFFLCLSDDEVVGTSAVKNIDSDVCEIKRLYVKKECRGKGVGFALFSKALVYAENNYSYVRLKTDSSLKKAISIYVKNGFSVVKEDKGTVHFEKSLQSDNSK</sequence>
<feature type="domain" description="N-acetyltransferase" evidence="2">
    <location>
        <begin position="1"/>
        <end position="148"/>
    </location>
</feature>
<dbReference type="PANTHER" id="PTHR13947">
    <property type="entry name" value="GNAT FAMILY N-ACETYLTRANSFERASE"/>
    <property type="match status" value="1"/>
</dbReference>
<dbReference type="InterPro" id="IPR050769">
    <property type="entry name" value="NAT_camello-type"/>
</dbReference>
<dbReference type="RefSeq" id="WP_091709595.1">
    <property type="nucleotide sequence ID" value="NZ_FNCA01000003.1"/>
</dbReference>
<comment type="caution">
    <text evidence="3">The sequence shown here is derived from an EMBL/GenBank/DDBJ whole genome shotgun (WGS) entry which is preliminary data.</text>
</comment>
<dbReference type="OrthoDB" id="125295at2157"/>
<dbReference type="PROSITE" id="PS51186">
    <property type="entry name" value="GNAT"/>
    <property type="match status" value="1"/>
</dbReference>
<dbReference type="AlphaFoldDB" id="A0A7Z7AW66"/>
<name>A0A7Z7AW66_9EURY</name>